<dbReference type="RefSeq" id="WP_069003358.1">
    <property type="nucleotide sequence ID" value="NZ_LVJW01000006.1"/>
</dbReference>
<evidence type="ECO:0000313" key="1">
    <source>
        <dbReference type="EMBL" id="ODB95896.1"/>
    </source>
</evidence>
<accession>A0A1E2UMB7</accession>
<dbReference type="EMBL" id="LVJZ01000003">
    <property type="protein sequence ID" value="ODB95896.1"/>
    <property type="molecule type" value="Genomic_DNA"/>
</dbReference>
<name>A0A1E2UMB7_9GAMM</name>
<gene>
    <name evidence="1" type="ORF">A3196_03450</name>
</gene>
<reference evidence="1 2" key="1">
    <citation type="submission" date="2016-03" db="EMBL/GenBank/DDBJ databases">
        <title>Chemosynthetic sulphur-oxidizing symbionts of marine invertebrate animals are capable of nitrogen fixation.</title>
        <authorList>
            <person name="Petersen J.M."/>
            <person name="Kemper A."/>
            <person name="Gruber-Vodicka H."/>
            <person name="Cardini U."/>
            <person name="Geest Mvander."/>
            <person name="Kleiner M."/>
            <person name="Bulgheresi S."/>
            <person name="Fussmann M."/>
            <person name="Herbold C."/>
            <person name="Seah B.K.B."/>
            <person name="Antony C.Paul."/>
            <person name="Liu D."/>
            <person name="Belitz A."/>
            <person name="Weber M."/>
        </authorList>
    </citation>
    <scope>NUCLEOTIDE SEQUENCE [LARGE SCALE GENOMIC DNA]</scope>
    <source>
        <strain evidence="1">G_D</strain>
    </source>
</reference>
<keyword evidence="2" id="KW-1185">Reference proteome</keyword>
<proteinExistence type="predicted"/>
<dbReference type="OrthoDB" id="7063710at2"/>
<comment type="caution">
    <text evidence="1">The sequence shown here is derived from an EMBL/GenBank/DDBJ whole genome shotgun (WGS) entry which is preliminary data.</text>
</comment>
<evidence type="ECO:0000313" key="2">
    <source>
        <dbReference type="Proteomes" id="UP000094849"/>
    </source>
</evidence>
<dbReference type="AlphaFoldDB" id="A0A1E2UMB7"/>
<organism evidence="1 2">
    <name type="scientific">Candidatus Thiodiazotropha endoloripes</name>
    <dbReference type="NCBI Taxonomy" id="1818881"/>
    <lineage>
        <taxon>Bacteria</taxon>
        <taxon>Pseudomonadati</taxon>
        <taxon>Pseudomonadota</taxon>
        <taxon>Gammaproteobacteria</taxon>
        <taxon>Chromatiales</taxon>
        <taxon>Sedimenticolaceae</taxon>
        <taxon>Candidatus Thiodiazotropha</taxon>
    </lineage>
</organism>
<sequence length="74" mass="8332">MNETYMVLPSSRPEQIRLIKVPHDLDRNEAYRFATGIIAHAEESNADYGWEEIAEALEARGFETVEAIIGPALD</sequence>
<protein>
    <submittedName>
        <fullName evidence="1">Uncharacterized protein</fullName>
    </submittedName>
</protein>
<dbReference type="Proteomes" id="UP000094849">
    <property type="component" value="Unassembled WGS sequence"/>
</dbReference>